<proteinExistence type="predicted"/>
<name>A0AAW9CV19_BURTH</name>
<dbReference type="Proteomes" id="UP001272137">
    <property type="component" value="Unassembled WGS sequence"/>
</dbReference>
<dbReference type="AlphaFoldDB" id="A0AAW9CV19"/>
<reference evidence="2" key="1">
    <citation type="submission" date="2018-08" db="EMBL/GenBank/DDBJ databases">
        <title>Identification of Burkholderia cepacia strains that express a Burkholderia pseudomallei-like capsular polysaccharide.</title>
        <authorList>
            <person name="Burtnick M.N."/>
            <person name="Vongsouvath M."/>
            <person name="Newton P."/>
            <person name="Wuthiekanun V."/>
            <person name="Limmathurotsakul D."/>
            <person name="Brett P.J."/>
            <person name="Chantratita N."/>
            <person name="Dance D.A."/>
        </authorList>
    </citation>
    <scope>NUCLEOTIDE SEQUENCE</scope>
    <source>
        <strain evidence="2">SBXCC001</strain>
    </source>
</reference>
<organism evidence="2 3">
    <name type="scientific">Burkholderia thailandensis</name>
    <dbReference type="NCBI Taxonomy" id="57975"/>
    <lineage>
        <taxon>Bacteria</taxon>
        <taxon>Pseudomonadati</taxon>
        <taxon>Pseudomonadota</taxon>
        <taxon>Betaproteobacteria</taxon>
        <taxon>Burkholderiales</taxon>
        <taxon>Burkholderiaceae</taxon>
        <taxon>Burkholderia</taxon>
        <taxon>pseudomallei group</taxon>
    </lineage>
</organism>
<evidence type="ECO:0000313" key="3">
    <source>
        <dbReference type="Proteomes" id="UP001272137"/>
    </source>
</evidence>
<sequence length="135" mass="14464">MALPAVKHMDPVVGIDVHSVIVTPGLPPVFLPHPHVGFMLDLREYVEAAKGVIGSIAMTIAEEAVQDYLKDHPDDSKKLTNALNSLDNQKKQAERDPMVAEMLRLNRDVSSIRGDVANAVGAGVGMGARPAGRFS</sequence>
<evidence type="ECO:0000313" key="2">
    <source>
        <dbReference type="EMBL" id="MDW9252943.1"/>
    </source>
</evidence>
<dbReference type="EMBL" id="QXCT01000001">
    <property type="protein sequence ID" value="MDW9252943.1"/>
    <property type="molecule type" value="Genomic_DNA"/>
</dbReference>
<evidence type="ECO:0000256" key="1">
    <source>
        <dbReference type="SAM" id="MobiDB-lite"/>
    </source>
</evidence>
<protein>
    <submittedName>
        <fullName evidence="2">RhsD domain protein</fullName>
    </submittedName>
</protein>
<comment type="caution">
    <text evidence="2">The sequence shown here is derived from an EMBL/GenBank/DDBJ whole genome shotgun (WGS) entry which is preliminary data.</text>
</comment>
<gene>
    <name evidence="2" type="primary">rhsA2</name>
    <name evidence="2" type="ORF">C7S16_5985</name>
</gene>
<feature type="region of interest" description="Disordered" evidence="1">
    <location>
        <begin position="72"/>
        <end position="95"/>
    </location>
</feature>
<dbReference type="CDD" id="cd14740">
    <property type="entry name" value="PAAR_4"/>
    <property type="match status" value="1"/>
</dbReference>
<accession>A0AAW9CV19</accession>